<sequence>MANIPEFLDLHGPMPAGPERRPIASVDEVLKSTPLFMQSLGDIGQDNDTIEALQALLYDGTPEETALNFKEQGNEAFQAGKKTYKSAIEYYSKGIAAKCSDAELNSVLYANRAAVNLELQNYRKVLNDCGEAIKYNPKNVKAFYRSTKALLSLDRIVEAKDACRMGLELDAKNAPLLDLKKKIEARHEAIEKSKQAALERERLKIAKENALKNAIASRGVINLSTLETTKADYENTLKLTHKAFISSNAPTLDETTNQVSYPVMFLYPEYTLSDLISSFNETTTFMDHLCEMFSPENRPPWDVQGNYIPEKLEVYFETRPDLDAAAKGVIYKESVHGKRKLMKVDPESALEDVVGSGDFRLVDGVANFFVLSGASAAFAKQFRRSYR</sequence>
<dbReference type="STRING" id="246404.A0A507FCB9"/>
<dbReference type="GO" id="GO:0006457">
    <property type="term" value="P:protein folding"/>
    <property type="evidence" value="ECO:0007669"/>
    <property type="project" value="TreeGrafter"/>
</dbReference>
<comment type="similarity">
    <text evidence="3">Belongs to the TTC4 family.</text>
</comment>
<reference evidence="5 6" key="1">
    <citation type="journal article" date="2019" name="Sci. Rep.">
        <title>Comparative genomics of chytrid fungi reveal insights into the obligate biotrophic and pathogenic lifestyle of Synchytrium endobioticum.</title>
        <authorList>
            <person name="van de Vossenberg B.T.L.H."/>
            <person name="Warris S."/>
            <person name="Nguyen H.D.T."/>
            <person name="van Gent-Pelzer M.P.E."/>
            <person name="Joly D.L."/>
            <person name="van de Geest H.C."/>
            <person name="Bonants P.J.M."/>
            <person name="Smith D.S."/>
            <person name="Levesque C.A."/>
            <person name="van der Lee T.A.J."/>
        </authorList>
    </citation>
    <scope>NUCLEOTIDE SEQUENCE [LARGE SCALE GENOMIC DNA]</scope>
    <source>
        <strain evidence="5 6">CBS 675.73</strain>
    </source>
</reference>
<comment type="caution">
    <text evidence="5">The sequence shown here is derived from an EMBL/GenBank/DDBJ whole genome shotgun (WGS) entry which is preliminary data.</text>
</comment>
<dbReference type="EMBL" id="QEAP01000165">
    <property type="protein sequence ID" value="TPX73782.1"/>
    <property type="molecule type" value="Genomic_DNA"/>
</dbReference>
<dbReference type="GO" id="GO:0030544">
    <property type="term" value="F:Hsp70 protein binding"/>
    <property type="evidence" value="ECO:0007669"/>
    <property type="project" value="TreeGrafter"/>
</dbReference>
<dbReference type="Pfam" id="PF18972">
    <property type="entry name" value="Wheel"/>
    <property type="match status" value="1"/>
</dbReference>
<dbReference type="Proteomes" id="UP000320333">
    <property type="component" value="Unassembled WGS sequence"/>
</dbReference>
<keyword evidence="1" id="KW-0677">Repeat</keyword>
<keyword evidence="2" id="KW-0802">TPR repeat</keyword>
<dbReference type="PANTHER" id="PTHR46035">
    <property type="entry name" value="TETRATRICOPEPTIDE REPEAT PROTEIN 4"/>
    <property type="match status" value="1"/>
</dbReference>
<accession>A0A507FCB9</accession>
<dbReference type="GO" id="GO:0051879">
    <property type="term" value="F:Hsp90 protein binding"/>
    <property type="evidence" value="ECO:0007669"/>
    <property type="project" value="InterPro"/>
</dbReference>
<organism evidence="5 6">
    <name type="scientific">Chytriomyces confervae</name>
    <dbReference type="NCBI Taxonomy" id="246404"/>
    <lineage>
        <taxon>Eukaryota</taxon>
        <taxon>Fungi</taxon>
        <taxon>Fungi incertae sedis</taxon>
        <taxon>Chytridiomycota</taxon>
        <taxon>Chytridiomycota incertae sedis</taxon>
        <taxon>Chytridiomycetes</taxon>
        <taxon>Chytridiales</taxon>
        <taxon>Chytriomycetaceae</taxon>
        <taxon>Chytriomyces</taxon>
    </lineage>
</organism>
<dbReference type="SUPFAM" id="SSF48452">
    <property type="entry name" value="TPR-like"/>
    <property type="match status" value="1"/>
</dbReference>
<dbReference type="InterPro" id="IPR044059">
    <property type="entry name" value="Csn1/TTC4_wheel"/>
</dbReference>
<dbReference type="InterPro" id="IPR011990">
    <property type="entry name" value="TPR-like_helical_dom_sf"/>
</dbReference>
<dbReference type="InterPro" id="IPR019734">
    <property type="entry name" value="TPR_rpt"/>
</dbReference>
<keyword evidence="6" id="KW-1185">Reference proteome</keyword>
<evidence type="ECO:0000256" key="2">
    <source>
        <dbReference type="ARBA" id="ARBA00022803"/>
    </source>
</evidence>
<evidence type="ECO:0000256" key="1">
    <source>
        <dbReference type="ARBA" id="ARBA00022737"/>
    </source>
</evidence>
<dbReference type="OrthoDB" id="420195at2759"/>
<evidence type="ECO:0000313" key="6">
    <source>
        <dbReference type="Proteomes" id="UP000320333"/>
    </source>
</evidence>
<dbReference type="AlphaFoldDB" id="A0A507FCB9"/>
<protein>
    <recommendedName>
        <fullName evidence="4">Cns1/TTC4 wheel domain-containing protein</fullName>
    </recommendedName>
</protein>
<evidence type="ECO:0000259" key="4">
    <source>
        <dbReference type="Pfam" id="PF18972"/>
    </source>
</evidence>
<gene>
    <name evidence="5" type="ORF">CcCBS67573_g04957</name>
</gene>
<dbReference type="CDD" id="cd21380">
    <property type="entry name" value="CTWD_Cns1"/>
    <property type="match status" value="1"/>
</dbReference>
<feature type="domain" description="Cns1/TTC4 wheel" evidence="4">
    <location>
        <begin position="254"/>
        <end position="375"/>
    </location>
</feature>
<dbReference type="Gene3D" id="1.25.40.10">
    <property type="entry name" value="Tetratricopeptide repeat domain"/>
    <property type="match status" value="1"/>
</dbReference>
<dbReference type="GO" id="GO:0005634">
    <property type="term" value="C:nucleus"/>
    <property type="evidence" value="ECO:0007669"/>
    <property type="project" value="TreeGrafter"/>
</dbReference>
<proteinExistence type="inferred from homology"/>
<evidence type="ECO:0000313" key="5">
    <source>
        <dbReference type="EMBL" id="TPX73782.1"/>
    </source>
</evidence>
<evidence type="ECO:0000256" key="3">
    <source>
        <dbReference type="ARBA" id="ARBA00023602"/>
    </source>
</evidence>
<name>A0A507FCB9_9FUNG</name>
<dbReference type="GO" id="GO:0005829">
    <property type="term" value="C:cytosol"/>
    <property type="evidence" value="ECO:0007669"/>
    <property type="project" value="TreeGrafter"/>
</dbReference>
<dbReference type="SMART" id="SM00028">
    <property type="entry name" value="TPR"/>
    <property type="match status" value="2"/>
</dbReference>
<dbReference type="PANTHER" id="PTHR46035:SF1">
    <property type="entry name" value="TETRATRICOPEPTIDE REPEAT PROTEIN 4"/>
    <property type="match status" value="1"/>
</dbReference>